<comment type="similarity">
    <text evidence="3">Belongs to the HARBI1 family.</text>
</comment>
<feature type="non-terminal residue" evidence="10">
    <location>
        <position position="1"/>
    </location>
</feature>
<comment type="subcellular location">
    <subcellularLocation>
        <location evidence="2">Nucleus</location>
    </subcellularLocation>
</comment>
<gene>
    <name evidence="10" type="ORF">IPOD504_LOCUS6956</name>
</gene>
<comment type="cofactor">
    <cofactor evidence="1">
        <name>a divalent metal cation</name>
        <dbReference type="ChEBI" id="CHEBI:60240"/>
    </cofactor>
</comment>
<evidence type="ECO:0000256" key="7">
    <source>
        <dbReference type="ARBA" id="ARBA00023242"/>
    </source>
</evidence>
<keyword evidence="6" id="KW-0378">Hydrolase</keyword>
<evidence type="ECO:0000256" key="4">
    <source>
        <dbReference type="ARBA" id="ARBA00022722"/>
    </source>
</evidence>
<dbReference type="Proteomes" id="UP000837857">
    <property type="component" value="Chromosome 19"/>
</dbReference>
<evidence type="ECO:0000256" key="2">
    <source>
        <dbReference type="ARBA" id="ARBA00004123"/>
    </source>
</evidence>
<feature type="compositionally biased region" description="Low complexity" evidence="8">
    <location>
        <begin position="424"/>
        <end position="433"/>
    </location>
</feature>
<evidence type="ECO:0000256" key="8">
    <source>
        <dbReference type="SAM" id="MobiDB-lite"/>
    </source>
</evidence>
<evidence type="ECO:0000256" key="3">
    <source>
        <dbReference type="ARBA" id="ARBA00006958"/>
    </source>
</evidence>
<organism evidence="10 11">
    <name type="scientific">Iphiclides podalirius</name>
    <name type="common">scarce swallowtail</name>
    <dbReference type="NCBI Taxonomy" id="110791"/>
    <lineage>
        <taxon>Eukaryota</taxon>
        <taxon>Metazoa</taxon>
        <taxon>Ecdysozoa</taxon>
        <taxon>Arthropoda</taxon>
        <taxon>Hexapoda</taxon>
        <taxon>Insecta</taxon>
        <taxon>Pterygota</taxon>
        <taxon>Neoptera</taxon>
        <taxon>Endopterygota</taxon>
        <taxon>Lepidoptera</taxon>
        <taxon>Glossata</taxon>
        <taxon>Ditrysia</taxon>
        <taxon>Papilionoidea</taxon>
        <taxon>Papilionidae</taxon>
        <taxon>Papilioninae</taxon>
        <taxon>Iphiclides</taxon>
    </lineage>
</organism>
<dbReference type="InterPro" id="IPR045249">
    <property type="entry name" value="HARBI1-like"/>
</dbReference>
<evidence type="ECO:0000256" key="1">
    <source>
        <dbReference type="ARBA" id="ARBA00001968"/>
    </source>
</evidence>
<sequence>MADKPPEEGYISVVDDEPEIFELLKWDSSQTHKQHEQRSLEKAKSPEKKLPKAKEDVDPFDLTDPAFIETYRLSKDLARGLCEEIKPVMPDSTKSIEFSVECKVMAALSFYASGKYQKSVGGKTDPSITQYFVSTAVMQVTEAMNHHSIVKKYIHFPHLRNERDIIKTSFYMKYGIPNVVGCIDCTHVPIARPDEDQKRHFNKSYHSKKVQIICDSDLNILSVEAKPGGSYSHDTILNQHAVRIDLESLNNSGEQCWLIGSPHYSQKPYLMTPVPRITKKSPVSPEKYYTNIHTQTHLAVTETIKHLKSRWKCLQATCNKQFDPQTVSMLVVACCVLHNICNRRGLPVVPMTQTEERLEAMKQKVANSPISRKQVEDPNGVQARAMLVDRLWNERRVPPEPCTGPKKRQKKEKPLETHPPPQMSHPHQMMQQHMQHEDPNKRPRIVMNNPTYSLAMAPGWGHYPQH</sequence>
<accession>A0ABN8IEB3</accession>
<dbReference type="PANTHER" id="PTHR22930:SF275">
    <property type="entry name" value="NUCLEASE HARBI1-RELATED"/>
    <property type="match status" value="1"/>
</dbReference>
<evidence type="ECO:0000313" key="10">
    <source>
        <dbReference type="EMBL" id="CAH2049607.1"/>
    </source>
</evidence>
<name>A0ABN8IEB3_9NEOP</name>
<evidence type="ECO:0000256" key="6">
    <source>
        <dbReference type="ARBA" id="ARBA00022801"/>
    </source>
</evidence>
<dbReference type="PANTHER" id="PTHR22930">
    <property type="match status" value="1"/>
</dbReference>
<keyword evidence="4" id="KW-0540">Nuclease</keyword>
<protein>
    <recommendedName>
        <fullName evidence="9">DDE Tnp4 domain-containing protein</fullName>
    </recommendedName>
</protein>
<feature type="region of interest" description="Disordered" evidence="8">
    <location>
        <begin position="394"/>
        <end position="443"/>
    </location>
</feature>
<keyword evidence="5" id="KW-0479">Metal-binding</keyword>
<evidence type="ECO:0000313" key="11">
    <source>
        <dbReference type="Proteomes" id="UP000837857"/>
    </source>
</evidence>
<keyword evidence="7" id="KW-0539">Nucleus</keyword>
<dbReference type="Pfam" id="PF13359">
    <property type="entry name" value="DDE_Tnp_4"/>
    <property type="match status" value="1"/>
</dbReference>
<keyword evidence="11" id="KW-1185">Reference proteome</keyword>
<dbReference type="InterPro" id="IPR027806">
    <property type="entry name" value="HARBI1_dom"/>
</dbReference>
<dbReference type="EMBL" id="OW152831">
    <property type="protein sequence ID" value="CAH2049607.1"/>
    <property type="molecule type" value="Genomic_DNA"/>
</dbReference>
<feature type="domain" description="DDE Tnp4" evidence="9">
    <location>
        <begin position="183"/>
        <end position="339"/>
    </location>
</feature>
<feature type="compositionally biased region" description="Basic and acidic residues" evidence="8">
    <location>
        <begin position="33"/>
        <end position="56"/>
    </location>
</feature>
<proteinExistence type="inferred from homology"/>
<evidence type="ECO:0000259" key="9">
    <source>
        <dbReference type="Pfam" id="PF13359"/>
    </source>
</evidence>
<evidence type="ECO:0000256" key="5">
    <source>
        <dbReference type="ARBA" id="ARBA00022723"/>
    </source>
</evidence>
<feature type="region of interest" description="Disordered" evidence="8">
    <location>
        <begin position="25"/>
        <end position="56"/>
    </location>
</feature>
<reference evidence="10" key="1">
    <citation type="submission" date="2022-03" db="EMBL/GenBank/DDBJ databases">
        <authorList>
            <person name="Martin H S."/>
        </authorList>
    </citation>
    <scope>NUCLEOTIDE SEQUENCE</scope>
</reference>